<dbReference type="PANTHER" id="PTHR33529:SF2">
    <property type="entry name" value="LIPOPOLYSACCHARIDE EXPORT SYSTEM PERMEASE PROTEIN LPTG"/>
    <property type="match status" value="1"/>
</dbReference>
<dbReference type="Pfam" id="PF03739">
    <property type="entry name" value="LptF_LptG"/>
    <property type="match status" value="1"/>
</dbReference>
<evidence type="ECO:0000313" key="7">
    <source>
        <dbReference type="EMBL" id="HIV98393.1"/>
    </source>
</evidence>
<sequence length="354" mass="40632">MRIIWRYSIFSILKVAAITLLIFSLLVMAVETFMRMDSIINAGYSFLTLFYSSFFSLSDYFIMLLSLALLFSTTYFYSTLSANNERLALYSSGYSKKCLTLPVIMLAILISIFLSFLNETVILNWKSEARKINESLFGLEGTSSANTITLFDEKTGYIVYSPRYSESTKHLYSPIIIKTEENRISERVEADYALYENGTWIFIDGSRVRNEEIFEFEETILPDFSFSEDLFLEGRIDASLMSFSSSIDYLKRVKAVNESQYNRFLYEFLHRIAEPFTVFILMMIAILMNYSYKKNVLLFSLFESIVIALVYFVSDMVFSILASEEIVNAALAITFPSLATIIIALVISEAGRKL</sequence>
<dbReference type="InterPro" id="IPR005495">
    <property type="entry name" value="LptG/LptF_permease"/>
</dbReference>
<reference evidence="7" key="1">
    <citation type="journal article" date="2021" name="PeerJ">
        <title>Extensive microbial diversity within the chicken gut microbiome revealed by metagenomics and culture.</title>
        <authorList>
            <person name="Gilroy R."/>
            <person name="Ravi A."/>
            <person name="Getino M."/>
            <person name="Pursley I."/>
            <person name="Horton D.L."/>
            <person name="Alikhan N.F."/>
            <person name="Baker D."/>
            <person name="Gharbi K."/>
            <person name="Hall N."/>
            <person name="Watson M."/>
            <person name="Adriaenssens E.M."/>
            <person name="Foster-Nyarko E."/>
            <person name="Jarju S."/>
            <person name="Secka A."/>
            <person name="Antonio M."/>
            <person name="Oren A."/>
            <person name="Chaudhuri R.R."/>
            <person name="La Ragione R."/>
            <person name="Hildebrand F."/>
            <person name="Pallen M.J."/>
        </authorList>
    </citation>
    <scope>NUCLEOTIDE SEQUENCE</scope>
    <source>
        <strain evidence="7">Gambia11-129</strain>
    </source>
</reference>
<evidence type="ECO:0000256" key="5">
    <source>
        <dbReference type="ARBA" id="ARBA00023136"/>
    </source>
</evidence>
<gene>
    <name evidence="7" type="ORF">IAB12_01260</name>
</gene>
<reference evidence="7" key="2">
    <citation type="submission" date="2021-04" db="EMBL/GenBank/DDBJ databases">
        <authorList>
            <person name="Gilroy R."/>
        </authorList>
    </citation>
    <scope>NUCLEOTIDE SEQUENCE</scope>
    <source>
        <strain evidence="7">Gambia11-129</strain>
    </source>
</reference>
<dbReference type="GO" id="GO:0015920">
    <property type="term" value="P:lipopolysaccharide transport"/>
    <property type="evidence" value="ECO:0007669"/>
    <property type="project" value="TreeGrafter"/>
</dbReference>
<accession>A0A9D1PTD6</accession>
<evidence type="ECO:0000256" key="6">
    <source>
        <dbReference type="SAM" id="Phobius"/>
    </source>
</evidence>
<keyword evidence="5 6" id="KW-0472">Membrane</keyword>
<evidence type="ECO:0000256" key="4">
    <source>
        <dbReference type="ARBA" id="ARBA00022989"/>
    </source>
</evidence>
<feature type="transmembrane region" description="Helical" evidence="6">
    <location>
        <begin position="295"/>
        <end position="314"/>
    </location>
</feature>
<name>A0A9D1PTD6_9SPIO</name>
<evidence type="ECO:0000256" key="2">
    <source>
        <dbReference type="ARBA" id="ARBA00022475"/>
    </source>
</evidence>
<dbReference type="PANTHER" id="PTHR33529">
    <property type="entry name" value="SLR0882 PROTEIN-RELATED"/>
    <property type="match status" value="1"/>
</dbReference>
<comment type="subcellular location">
    <subcellularLocation>
        <location evidence="1">Cell membrane</location>
        <topology evidence="1">Multi-pass membrane protein</topology>
    </subcellularLocation>
</comment>
<evidence type="ECO:0000256" key="1">
    <source>
        <dbReference type="ARBA" id="ARBA00004651"/>
    </source>
</evidence>
<dbReference type="EMBL" id="DXHU01000005">
    <property type="protein sequence ID" value="HIV98393.1"/>
    <property type="molecule type" value="Genomic_DNA"/>
</dbReference>
<feature type="transmembrane region" description="Helical" evidence="6">
    <location>
        <begin position="268"/>
        <end position="288"/>
    </location>
</feature>
<dbReference type="Proteomes" id="UP000823936">
    <property type="component" value="Unassembled WGS sequence"/>
</dbReference>
<keyword evidence="4 6" id="KW-1133">Transmembrane helix</keyword>
<feature type="transmembrane region" description="Helical" evidence="6">
    <location>
        <begin position="98"/>
        <end position="117"/>
    </location>
</feature>
<proteinExistence type="predicted"/>
<keyword evidence="2" id="KW-1003">Cell membrane</keyword>
<evidence type="ECO:0000256" key="3">
    <source>
        <dbReference type="ARBA" id="ARBA00022692"/>
    </source>
</evidence>
<keyword evidence="3 6" id="KW-0812">Transmembrane</keyword>
<feature type="transmembrane region" description="Helical" evidence="6">
    <location>
        <begin position="54"/>
        <end position="77"/>
    </location>
</feature>
<feature type="transmembrane region" description="Helical" evidence="6">
    <location>
        <begin position="12"/>
        <end position="34"/>
    </location>
</feature>
<comment type="caution">
    <text evidence="7">The sequence shown here is derived from an EMBL/GenBank/DDBJ whole genome shotgun (WGS) entry which is preliminary data.</text>
</comment>
<dbReference type="GO" id="GO:0043190">
    <property type="term" value="C:ATP-binding cassette (ABC) transporter complex"/>
    <property type="evidence" value="ECO:0007669"/>
    <property type="project" value="TreeGrafter"/>
</dbReference>
<dbReference type="AlphaFoldDB" id="A0A9D1PTD6"/>
<evidence type="ECO:0000313" key="8">
    <source>
        <dbReference type="Proteomes" id="UP000823936"/>
    </source>
</evidence>
<feature type="transmembrane region" description="Helical" evidence="6">
    <location>
        <begin position="326"/>
        <end position="347"/>
    </location>
</feature>
<protein>
    <submittedName>
        <fullName evidence="7">LptF/LptG family permease</fullName>
    </submittedName>
</protein>
<organism evidence="7 8">
    <name type="scientific">Candidatus Ornithospirochaeta avicola</name>
    <dbReference type="NCBI Taxonomy" id="2840896"/>
    <lineage>
        <taxon>Bacteria</taxon>
        <taxon>Pseudomonadati</taxon>
        <taxon>Spirochaetota</taxon>
        <taxon>Spirochaetia</taxon>
        <taxon>Spirochaetales</taxon>
        <taxon>Spirochaetaceae</taxon>
        <taxon>Spirochaetaceae incertae sedis</taxon>
        <taxon>Candidatus Ornithospirochaeta</taxon>
    </lineage>
</organism>